<proteinExistence type="inferred from homology"/>
<dbReference type="STRING" id="511.UZ73_13425"/>
<feature type="domain" description="Multidrug resistance protein MdtA-like alpha-helical hairpin" evidence="9">
    <location>
        <begin position="122"/>
        <end position="192"/>
    </location>
</feature>
<evidence type="ECO:0000256" key="6">
    <source>
        <dbReference type="SAM" id="Coils"/>
    </source>
</evidence>
<comment type="subcellular location">
    <subcellularLocation>
        <location evidence="1">Cell membrane</location>
    </subcellularLocation>
</comment>
<evidence type="ECO:0000313" key="13">
    <source>
        <dbReference type="EMBL" id="PWE13790.1"/>
    </source>
</evidence>
<name>A0A2U2BIF3_ALCFA</name>
<keyword evidence="3" id="KW-1003">Cell membrane</keyword>
<dbReference type="InterPro" id="IPR058624">
    <property type="entry name" value="MdtA-like_HH"/>
</dbReference>
<dbReference type="GO" id="GO:0015562">
    <property type="term" value="F:efflux transmembrane transporter activity"/>
    <property type="evidence" value="ECO:0007669"/>
    <property type="project" value="TreeGrafter"/>
</dbReference>
<evidence type="ECO:0000259" key="11">
    <source>
        <dbReference type="Pfam" id="PF25944"/>
    </source>
</evidence>
<evidence type="ECO:0000256" key="8">
    <source>
        <dbReference type="SAM" id="Phobius"/>
    </source>
</evidence>
<feature type="coiled-coil region" evidence="6">
    <location>
        <begin position="123"/>
        <end position="188"/>
    </location>
</feature>
<feature type="domain" description="Multidrug resistance protein MdtA-like beta-barrel" evidence="11">
    <location>
        <begin position="229"/>
        <end position="312"/>
    </location>
</feature>
<dbReference type="Gene3D" id="2.40.420.20">
    <property type="match status" value="1"/>
</dbReference>
<dbReference type="AlphaFoldDB" id="A0A2U2BIF3"/>
<organism evidence="13 15">
    <name type="scientific">Alcaligenes faecalis</name>
    <dbReference type="NCBI Taxonomy" id="511"/>
    <lineage>
        <taxon>Bacteria</taxon>
        <taxon>Pseudomonadati</taxon>
        <taxon>Pseudomonadota</taxon>
        <taxon>Betaproteobacteria</taxon>
        <taxon>Burkholderiales</taxon>
        <taxon>Alcaligenaceae</taxon>
        <taxon>Alcaligenes</taxon>
    </lineage>
</organism>
<dbReference type="Proteomes" id="UP000245216">
    <property type="component" value="Unassembled WGS sequence"/>
</dbReference>
<dbReference type="Pfam" id="PF25876">
    <property type="entry name" value="HH_MFP_RND"/>
    <property type="match status" value="1"/>
</dbReference>
<feature type="compositionally biased region" description="Basic and acidic residues" evidence="7">
    <location>
        <begin position="407"/>
        <end position="423"/>
    </location>
</feature>
<comment type="similarity">
    <text evidence="2">Belongs to the membrane fusion protein (MFP) (TC 8.A.1) family.</text>
</comment>
<evidence type="ECO:0000256" key="1">
    <source>
        <dbReference type="ARBA" id="ARBA00004236"/>
    </source>
</evidence>
<dbReference type="Gene3D" id="2.40.30.170">
    <property type="match status" value="1"/>
</dbReference>
<dbReference type="InterPro" id="IPR058626">
    <property type="entry name" value="MdtA-like_b-barrel"/>
</dbReference>
<feature type="domain" description="YknX-like C-terminal permuted SH3-like" evidence="12">
    <location>
        <begin position="318"/>
        <end position="386"/>
    </location>
</feature>
<dbReference type="InterPro" id="IPR058625">
    <property type="entry name" value="MdtA-like_BSH"/>
</dbReference>
<dbReference type="InterPro" id="IPR058637">
    <property type="entry name" value="YknX-like_C"/>
</dbReference>
<keyword evidence="16" id="KW-1185">Reference proteome</keyword>
<keyword evidence="8" id="KW-0812">Transmembrane</keyword>
<evidence type="ECO:0000259" key="9">
    <source>
        <dbReference type="Pfam" id="PF25876"/>
    </source>
</evidence>
<reference evidence="13 15" key="1">
    <citation type="submission" date="2018-05" db="EMBL/GenBank/DDBJ databases">
        <title>Genome Sequence of an Efficient Indole-Degrading Bacterium, Alcaligenes sp.YBY.</title>
        <authorList>
            <person name="Yang B."/>
        </authorList>
    </citation>
    <scope>NUCLEOTIDE SEQUENCE [LARGE SCALE GENOMIC DNA]</scope>
    <source>
        <strain evidence="13 15">YBY</strain>
    </source>
</reference>
<keyword evidence="5 8" id="KW-0472">Membrane</keyword>
<protein>
    <submittedName>
        <fullName evidence="13">Efflux RND transporter periplasmic adaptor subunit</fullName>
    </submittedName>
</protein>
<evidence type="ECO:0000256" key="5">
    <source>
        <dbReference type="ARBA" id="ARBA00023136"/>
    </source>
</evidence>
<dbReference type="Pfam" id="PF25944">
    <property type="entry name" value="Beta-barrel_RND"/>
    <property type="match status" value="1"/>
</dbReference>
<dbReference type="Pfam" id="PF25989">
    <property type="entry name" value="YknX_C"/>
    <property type="match status" value="1"/>
</dbReference>
<dbReference type="PANTHER" id="PTHR30469:SF12">
    <property type="entry name" value="MULTIDRUG RESISTANCE PROTEIN MDTA"/>
    <property type="match status" value="1"/>
</dbReference>
<dbReference type="Pfam" id="PF25917">
    <property type="entry name" value="BSH_RND"/>
    <property type="match status" value="1"/>
</dbReference>
<dbReference type="EMBL" id="QEXO01000003">
    <property type="protein sequence ID" value="PWE13790.1"/>
    <property type="molecule type" value="Genomic_DNA"/>
</dbReference>
<dbReference type="RefSeq" id="WP_086060937.1">
    <property type="nucleotide sequence ID" value="NZ_CP048039.1"/>
</dbReference>
<dbReference type="Gene3D" id="1.10.287.470">
    <property type="entry name" value="Helix hairpin bin"/>
    <property type="match status" value="1"/>
</dbReference>
<feature type="domain" description="Multidrug resistance protein MdtA-like barrel-sandwich hybrid" evidence="10">
    <location>
        <begin position="83"/>
        <end position="225"/>
    </location>
</feature>
<evidence type="ECO:0000313" key="15">
    <source>
        <dbReference type="Proteomes" id="UP000245216"/>
    </source>
</evidence>
<dbReference type="EMBL" id="CP096916">
    <property type="protein sequence ID" value="WBM37709.1"/>
    <property type="molecule type" value="Genomic_DNA"/>
</dbReference>
<dbReference type="Proteomes" id="UP001211866">
    <property type="component" value="Chromosome"/>
</dbReference>
<keyword evidence="4" id="KW-0997">Cell inner membrane</keyword>
<evidence type="ECO:0000313" key="16">
    <source>
        <dbReference type="Proteomes" id="UP001211866"/>
    </source>
</evidence>
<keyword evidence="8" id="KW-1133">Transmembrane helix</keyword>
<accession>A0A2U2BIF3</accession>
<evidence type="ECO:0000313" key="14">
    <source>
        <dbReference type="EMBL" id="WBM37709.1"/>
    </source>
</evidence>
<reference evidence="13 15" key="2">
    <citation type="submission" date="2018-05" db="EMBL/GenBank/DDBJ databases">
        <authorList>
            <person name="Lanie J.A."/>
            <person name="Ng W.-L."/>
            <person name="Kazmierczak K.M."/>
            <person name="Andrzejewski T.M."/>
            <person name="Davidsen T.M."/>
            <person name="Wayne K.J."/>
            <person name="Tettelin H."/>
            <person name="Glass J.I."/>
            <person name="Rusch D."/>
            <person name="Podicherti R."/>
            <person name="Tsui H.-C.T."/>
            <person name="Winkler M.E."/>
        </authorList>
    </citation>
    <scope>NUCLEOTIDE SEQUENCE [LARGE SCALE GENOMIC DNA]</scope>
    <source>
        <strain evidence="13 15">YBY</strain>
    </source>
</reference>
<evidence type="ECO:0000256" key="7">
    <source>
        <dbReference type="SAM" id="MobiDB-lite"/>
    </source>
</evidence>
<sequence>MSELNTGRGRRSRSFYVWVLVGLLVTAGLVYYALSSPSSTPTPLRGPRGMMGATKVPVQVATVKQGLIDQTVNAIATVKPLQTVAVRGEVDGVLERIHFKDGQRVKAGDLLAEIDPRTYQVQLDQARGQLAQNQAQLKGAQQELARHRILFQQNSIARQALETKETAVQQLQAQIKSNQAEVARAQVQLDRTRITAPLDGRLGLRKLDQGNLVSAGSTDGIVVITQTDPIGVEFSLPQNQLSSLLEAMKQSESPLRVSLIDSKGQLLSDKGRLQALDNQIDINTGTLKVKAEFDNADETLFANQFVNSRVFLGQEQGLLIPSHAVQRGSVGTYVYTLDEEDKVHIQVVELGTATLESTLIKTGLKEGDRVVVEGTDRLREGSEVEVMQQDGQAKEKPAPADAAAKPEQGKRPGEGRRPRPASE</sequence>
<feature type="transmembrane region" description="Helical" evidence="8">
    <location>
        <begin position="15"/>
        <end position="34"/>
    </location>
</feature>
<evidence type="ECO:0000259" key="12">
    <source>
        <dbReference type="Pfam" id="PF25989"/>
    </source>
</evidence>
<dbReference type="GO" id="GO:1990281">
    <property type="term" value="C:efflux pump complex"/>
    <property type="evidence" value="ECO:0007669"/>
    <property type="project" value="TreeGrafter"/>
</dbReference>
<dbReference type="SUPFAM" id="SSF111369">
    <property type="entry name" value="HlyD-like secretion proteins"/>
    <property type="match status" value="1"/>
</dbReference>
<evidence type="ECO:0000259" key="10">
    <source>
        <dbReference type="Pfam" id="PF25917"/>
    </source>
</evidence>
<evidence type="ECO:0000256" key="2">
    <source>
        <dbReference type="ARBA" id="ARBA00009477"/>
    </source>
</evidence>
<dbReference type="PANTHER" id="PTHR30469">
    <property type="entry name" value="MULTIDRUG RESISTANCE PROTEIN MDTA"/>
    <property type="match status" value="1"/>
</dbReference>
<dbReference type="InterPro" id="IPR006143">
    <property type="entry name" value="RND_pump_MFP"/>
</dbReference>
<dbReference type="Gene3D" id="2.40.50.100">
    <property type="match status" value="1"/>
</dbReference>
<feature type="region of interest" description="Disordered" evidence="7">
    <location>
        <begin position="380"/>
        <end position="423"/>
    </location>
</feature>
<keyword evidence="6" id="KW-0175">Coiled coil</keyword>
<gene>
    <name evidence="13" type="ORF">DF183_11485</name>
    <name evidence="14" type="ORF">M2J83_18215</name>
</gene>
<evidence type="ECO:0000256" key="4">
    <source>
        <dbReference type="ARBA" id="ARBA00022519"/>
    </source>
</evidence>
<evidence type="ECO:0000256" key="3">
    <source>
        <dbReference type="ARBA" id="ARBA00022475"/>
    </source>
</evidence>
<dbReference type="NCBIfam" id="TIGR01730">
    <property type="entry name" value="RND_mfp"/>
    <property type="match status" value="1"/>
</dbReference>
<reference evidence="14 16" key="3">
    <citation type="submission" date="2022-05" db="EMBL/GenBank/DDBJ databases">
        <title>Complete sequence of strain NY11312.</title>
        <authorList>
            <person name="Zhou D."/>
        </authorList>
    </citation>
    <scope>NUCLEOTIDE SEQUENCE [LARGE SCALE GENOMIC DNA]</scope>
    <source>
        <strain evidence="14 16">NY11312</strain>
    </source>
</reference>